<evidence type="ECO:0000256" key="1">
    <source>
        <dbReference type="ARBA" id="ARBA00001947"/>
    </source>
</evidence>
<dbReference type="PIRSF" id="PIRSF006157">
    <property type="entry name" value="Doxgns_DODA"/>
    <property type="match status" value="1"/>
</dbReference>
<dbReference type="GO" id="GO:0016702">
    <property type="term" value="F:oxidoreductase activity, acting on single donors with incorporation of molecular oxygen, incorporation of two atoms of oxygen"/>
    <property type="evidence" value="ECO:0007669"/>
    <property type="project" value="UniProtKB-ARBA"/>
</dbReference>
<comment type="similarity">
    <text evidence="2">Belongs to the DODA-type extradiol aromatic ring-opening dioxygenase family.</text>
</comment>
<dbReference type="SUPFAM" id="SSF53213">
    <property type="entry name" value="LigB-like"/>
    <property type="match status" value="1"/>
</dbReference>
<gene>
    <name evidence="7" type="ORF">IFR04_016188</name>
</gene>
<evidence type="ECO:0000256" key="5">
    <source>
        <dbReference type="ARBA" id="ARBA00023002"/>
    </source>
</evidence>
<dbReference type="InterPro" id="IPR014436">
    <property type="entry name" value="Extradiol_dOase_DODA"/>
</dbReference>
<comment type="caution">
    <text evidence="7">The sequence shown here is derived from an EMBL/GenBank/DDBJ whole genome shotgun (WGS) entry which is preliminary data.</text>
</comment>
<organism evidence="7 8">
    <name type="scientific">Cadophora malorum</name>
    <dbReference type="NCBI Taxonomy" id="108018"/>
    <lineage>
        <taxon>Eukaryota</taxon>
        <taxon>Fungi</taxon>
        <taxon>Dikarya</taxon>
        <taxon>Ascomycota</taxon>
        <taxon>Pezizomycotina</taxon>
        <taxon>Leotiomycetes</taxon>
        <taxon>Helotiales</taxon>
        <taxon>Ploettnerulaceae</taxon>
        <taxon>Cadophora</taxon>
    </lineage>
</organism>
<proteinExistence type="inferred from homology"/>
<evidence type="ECO:0000313" key="7">
    <source>
        <dbReference type="EMBL" id="KAG4410677.1"/>
    </source>
</evidence>
<keyword evidence="5" id="KW-0560">Oxidoreductase</keyword>
<keyword evidence="3" id="KW-0479">Metal-binding</keyword>
<dbReference type="GO" id="GO:0008270">
    <property type="term" value="F:zinc ion binding"/>
    <property type="evidence" value="ECO:0007669"/>
    <property type="project" value="InterPro"/>
</dbReference>
<dbReference type="AlphaFoldDB" id="A0A8H7SZY8"/>
<dbReference type="Pfam" id="PF02900">
    <property type="entry name" value="LigB"/>
    <property type="match status" value="1"/>
</dbReference>
<sequence length="270" mass="28884">MTEILAPAVFFTHGAGPLPALDEPENAPIGAFLRSFEPQFDGVKGIVIFSAHWSNEEVNISSGASPELYFDYHGFPPAAFEFRYPAPGNPSLAAEVKDLLAAAGIPSTLNSTRGWDHGVFIPLLLSRPKADIPVVQVSIKNNKVAADHIAIGAAIQSLRKKGIAIVGSGASFHNMEAAVGAMRAGKSMERSSIEFEKAVRNACCSPKVERNEKLARWDEFPDARFAYPDDGSEDHFMPLCVASGAGGERPGKVIFEGMMLGGACCSAFRF</sequence>
<dbReference type="GO" id="GO:0008198">
    <property type="term" value="F:ferrous iron binding"/>
    <property type="evidence" value="ECO:0007669"/>
    <property type="project" value="InterPro"/>
</dbReference>
<dbReference type="OrthoDB" id="7396853at2759"/>
<dbReference type="PANTHER" id="PTHR30096">
    <property type="entry name" value="4,5-DOPA DIOXYGENASE EXTRADIOL-LIKE PROTEIN"/>
    <property type="match status" value="1"/>
</dbReference>
<protein>
    <recommendedName>
        <fullName evidence="6">Extradiol ring-cleavage dioxygenase class III enzyme subunit B domain-containing protein</fullName>
    </recommendedName>
</protein>
<dbReference type="CDD" id="cd07363">
    <property type="entry name" value="45_DOPA_Dioxygenase"/>
    <property type="match status" value="1"/>
</dbReference>
<dbReference type="InterPro" id="IPR004183">
    <property type="entry name" value="Xdiol_dOase_suB"/>
</dbReference>
<feature type="domain" description="Extradiol ring-cleavage dioxygenase class III enzyme subunit B" evidence="6">
    <location>
        <begin position="42"/>
        <end position="253"/>
    </location>
</feature>
<evidence type="ECO:0000313" key="8">
    <source>
        <dbReference type="Proteomes" id="UP000664132"/>
    </source>
</evidence>
<evidence type="ECO:0000259" key="6">
    <source>
        <dbReference type="Pfam" id="PF02900"/>
    </source>
</evidence>
<name>A0A8H7SZY8_9HELO</name>
<dbReference type="Proteomes" id="UP000664132">
    <property type="component" value="Unassembled WGS sequence"/>
</dbReference>
<dbReference type="Gene3D" id="3.40.830.10">
    <property type="entry name" value="LigB-like"/>
    <property type="match status" value="1"/>
</dbReference>
<keyword evidence="4" id="KW-0862">Zinc</keyword>
<dbReference type="EMBL" id="JAFJYH010000619">
    <property type="protein sequence ID" value="KAG4410677.1"/>
    <property type="molecule type" value="Genomic_DNA"/>
</dbReference>
<dbReference type="PANTHER" id="PTHR30096:SF0">
    <property type="entry name" value="4,5-DOPA DIOXYGENASE EXTRADIOL-LIKE PROTEIN"/>
    <property type="match status" value="1"/>
</dbReference>
<keyword evidence="8" id="KW-1185">Reference proteome</keyword>
<reference evidence="7" key="1">
    <citation type="submission" date="2021-02" db="EMBL/GenBank/DDBJ databases">
        <title>Genome sequence Cadophora malorum strain M34.</title>
        <authorList>
            <person name="Stefanovic E."/>
            <person name="Vu D."/>
            <person name="Scully C."/>
            <person name="Dijksterhuis J."/>
            <person name="Roader J."/>
            <person name="Houbraken J."/>
        </authorList>
    </citation>
    <scope>NUCLEOTIDE SEQUENCE</scope>
    <source>
        <strain evidence="7">M34</strain>
    </source>
</reference>
<evidence type="ECO:0000256" key="4">
    <source>
        <dbReference type="ARBA" id="ARBA00022833"/>
    </source>
</evidence>
<accession>A0A8H7SZY8</accession>
<evidence type="ECO:0000256" key="3">
    <source>
        <dbReference type="ARBA" id="ARBA00022723"/>
    </source>
</evidence>
<comment type="cofactor">
    <cofactor evidence="1">
        <name>Zn(2+)</name>
        <dbReference type="ChEBI" id="CHEBI:29105"/>
    </cofactor>
</comment>
<evidence type="ECO:0000256" key="2">
    <source>
        <dbReference type="ARBA" id="ARBA00007581"/>
    </source>
</evidence>